<keyword evidence="2" id="KW-0378">Hydrolase</keyword>
<dbReference type="InterPro" id="IPR036866">
    <property type="entry name" value="RibonucZ/Hydroxyglut_hydro"/>
</dbReference>
<sequence>MSDRLRLTILGCGSSPGTPRITGDWGNCDPANPRNRRMRTAALIERIAANGDRTTVVIDTGPDFRAQMLLASVKRIDAVVYTHPHADHIHGIDDLRGFVLEQRHRIDIHADQPTMLRLREAFGYCFETPLGSSYPPIVEPHIIDHARPVVIEGEGGALTLEPLPQIHGDIISLGFRFGGLAYCPDVSEFPDATAERLRDLDVLVIDALQYRPHPSHLSLGQALGWIEKLAPKKAVLTHMHVPLDYAAVMAETPADVDPAYDGMMIEIPYESA</sequence>
<feature type="domain" description="Metallo-beta-lactamase" evidence="1">
    <location>
        <begin position="54"/>
        <end position="239"/>
    </location>
</feature>
<accession>A0A1R3V9D4</accession>
<dbReference type="PANTHER" id="PTHR42663">
    <property type="entry name" value="HYDROLASE C777.06C-RELATED-RELATED"/>
    <property type="match status" value="1"/>
</dbReference>
<organism evidence="2 3">
    <name type="scientific">Mesorhizobium prunaredense</name>
    <dbReference type="NCBI Taxonomy" id="1631249"/>
    <lineage>
        <taxon>Bacteria</taxon>
        <taxon>Pseudomonadati</taxon>
        <taxon>Pseudomonadota</taxon>
        <taxon>Alphaproteobacteria</taxon>
        <taxon>Hyphomicrobiales</taxon>
        <taxon>Phyllobacteriaceae</taxon>
        <taxon>Mesorhizobium</taxon>
    </lineage>
</organism>
<dbReference type="Proteomes" id="UP000188388">
    <property type="component" value="Unassembled WGS sequence"/>
</dbReference>
<dbReference type="Pfam" id="PF12706">
    <property type="entry name" value="Lactamase_B_2"/>
    <property type="match status" value="1"/>
</dbReference>
<name>A0A1R3V9D4_9HYPH</name>
<evidence type="ECO:0000313" key="2">
    <source>
        <dbReference type="EMBL" id="SIT55407.1"/>
    </source>
</evidence>
<evidence type="ECO:0000313" key="3">
    <source>
        <dbReference type="Proteomes" id="UP000188388"/>
    </source>
</evidence>
<dbReference type="STRING" id="1631249.BQ8794_210100"/>
<gene>
    <name evidence="2" type="ORF">BQ8794_210100</name>
</gene>
<dbReference type="PANTHER" id="PTHR42663:SF6">
    <property type="entry name" value="HYDROLASE C777.06C-RELATED"/>
    <property type="match status" value="1"/>
</dbReference>
<dbReference type="InterPro" id="IPR001279">
    <property type="entry name" value="Metallo-B-lactamas"/>
</dbReference>
<dbReference type="CDD" id="cd16279">
    <property type="entry name" value="metallo-hydrolase-like_MBL-fold"/>
    <property type="match status" value="1"/>
</dbReference>
<dbReference type="Gene3D" id="3.60.15.10">
    <property type="entry name" value="Ribonuclease Z/Hydroxyacylglutathione hydrolase-like"/>
    <property type="match status" value="1"/>
</dbReference>
<dbReference type="SUPFAM" id="SSF56281">
    <property type="entry name" value="Metallo-hydrolase/oxidoreductase"/>
    <property type="match status" value="1"/>
</dbReference>
<dbReference type="EMBL" id="FTPD01000014">
    <property type="protein sequence ID" value="SIT55407.1"/>
    <property type="molecule type" value="Genomic_DNA"/>
</dbReference>
<dbReference type="RefSeq" id="WP_077377736.1">
    <property type="nucleotide sequence ID" value="NZ_FTPD01000014.1"/>
</dbReference>
<dbReference type="GO" id="GO:0016787">
    <property type="term" value="F:hydrolase activity"/>
    <property type="evidence" value="ECO:0007669"/>
    <property type="project" value="UniProtKB-KW"/>
</dbReference>
<dbReference type="AlphaFoldDB" id="A0A1R3V9D4"/>
<proteinExistence type="predicted"/>
<evidence type="ECO:0000259" key="1">
    <source>
        <dbReference type="Pfam" id="PF12706"/>
    </source>
</evidence>
<reference evidence="3" key="1">
    <citation type="submission" date="2017-01" db="EMBL/GenBank/DDBJ databases">
        <authorList>
            <person name="Brunel B."/>
        </authorList>
    </citation>
    <scope>NUCLEOTIDE SEQUENCE [LARGE SCALE GENOMIC DNA]</scope>
</reference>
<protein>
    <submittedName>
        <fullName evidence="2">Hydrolase</fullName>
    </submittedName>
</protein>
<keyword evidence="3" id="KW-1185">Reference proteome</keyword>